<dbReference type="Gene3D" id="3.40.50.1100">
    <property type="match status" value="2"/>
</dbReference>
<gene>
    <name evidence="4" type="ORF">A2591_03790</name>
</gene>
<evidence type="ECO:0000256" key="2">
    <source>
        <dbReference type="ARBA" id="ARBA00022898"/>
    </source>
</evidence>
<feature type="domain" description="Tryptophan synthase beta chain-like PALP" evidence="3">
    <location>
        <begin position="5"/>
        <end position="268"/>
    </location>
</feature>
<dbReference type="InterPro" id="IPR001926">
    <property type="entry name" value="TrpB-like_PALP"/>
</dbReference>
<proteinExistence type="predicted"/>
<dbReference type="STRING" id="1802730.A2591_03790"/>
<evidence type="ECO:0000313" key="4">
    <source>
        <dbReference type="EMBL" id="OHA85852.1"/>
    </source>
</evidence>
<evidence type="ECO:0000313" key="5">
    <source>
        <dbReference type="Proteomes" id="UP000178168"/>
    </source>
</evidence>
<evidence type="ECO:0000259" key="3">
    <source>
        <dbReference type="Pfam" id="PF00291"/>
    </source>
</evidence>
<evidence type="ECO:0000256" key="1">
    <source>
        <dbReference type="ARBA" id="ARBA00001933"/>
    </source>
</evidence>
<reference evidence="4 5" key="1">
    <citation type="journal article" date="2016" name="Nat. Commun.">
        <title>Thousands of microbial genomes shed light on interconnected biogeochemical processes in an aquifer system.</title>
        <authorList>
            <person name="Anantharaman K."/>
            <person name="Brown C.T."/>
            <person name="Hug L.A."/>
            <person name="Sharon I."/>
            <person name="Castelle C.J."/>
            <person name="Probst A.J."/>
            <person name="Thomas B.C."/>
            <person name="Singh A."/>
            <person name="Wilkins M.J."/>
            <person name="Karaoz U."/>
            <person name="Brodie E.L."/>
            <person name="Williams K.H."/>
            <person name="Hubbard S.S."/>
            <person name="Banfield J.F."/>
        </authorList>
    </citation>
    <scope>NUCLEOTIDE SEQUENCE [LARGE SCALE GENOMIC DNA]</scope>
</reference>
<dbReference type="CDD" id="cd00640">
    <property type="entry name" value="Trp-synth-beta_II"/>
    <property type="match status" value="1"/>
</dbReference>
<dbReference type="AlphaFoldDB" id="A0A1G2SM23"/>
<comment type="caution">
    <text evidence="4">The sequence shown here is derived from an EMBL/GenBank/DDBJ whole genome shotgun (WGS) entry which is preliminary data.</text>
</comment>
<sequence>MSTITPLTKIDAFSATCPDITTYVKDESANPYGTIKDRRNENIVREALRLGVDKLTLITSGNNGYSLSKLTSGSDIKVTCIIDKTTSDDIYKRLSEVAYQVIRINLRDKILRPEEIISFARERDDEVIWDVTNGYEESYGIVVNEILAQAPKVDYIVVPLGSGGIFVGIAEQLHMSNHHAKIIGIGPKTNHGSFADKLSTPWTPYAKAIEIYERHGHVTIQLSESEIRKAYSNYRTICNCEPSSAIVFAAPEHFGFKKGDSVVFINSGNSETMKFPV</sequence>
<dbReference type="SUPFAM" id="SSF53686">
    <property type="entry name" value="Tryptophan synthase beta subunit-like PLP-dependent enzymes"/>
    <property type="match status" value="1"/>
</dbReference>
<dbReference type="PANTHER" id="PTHR10314">
    <property type="entry name" value="CYSTATHIONINE BETA-SYNTHASE"/>
    <property type="match status" value="1"/>
</dbReference>
<dbReference type="Pfam" id="PF00291">
    <property type="entry name" value="PALP"/>
    <property type="match status" value="1"/>
</dbReference>
<name>A0A1G2SM23_9BACT</name>
<dbReference type="GO" id="GO:1901605">
    <property type="term" value="P:alpha-amino acid metabolic process"/>
    <property type="evidence" value="ECO:0007669"/>
    <property type="project" value="UniProtKB-ARBA"/>
</dbReference>
<protein>
    <recommendedName>
        <fullName evidence="3">Tryptophan synthase beta chain-like PALP domain-containing protein</fullName>
    </recommendedName>
</protein>
<accession>A0A1G2SM23</accession>
<keyword evidence="2" id="KW-0663">Pyridoxal phosphate</keyword>
<organism evidence="4 5">
    <name type="scientific">Candidatus Yonathbacteria bacterium RIFOXYD1_FULL_52_36</name>
    <dbReference type="NCBI Taxonomy" id="1802730"/>
    <lineage>
        <taxon>Bacteria</taxon>
        <taxon>Candidatus Yonathiibacteriota</taxon>
    </lineage>
</organism>
<dbReference type="Proteomes" id="UP000178168">
    <property type="component" value="Unassembled WGS sequence"/>
</dbReference>
<dbReference type="EMBL" id="MHUZ01000014">
    <property type="protein sequence ID" value="OHA85852.1"/>
    <property type="molecule type" value="Genomic_DNA"/>
</dbReference>
<dbReference type="InterPro" id="IPR036052">
    <property type="entry name" value="TrpB-like_PALP_sf"/>
</dbReference>
<comment type="cofactor">
    <cofactor evidence="1">
        <name>pyridoxal 5'-phosphate</name>
        <dbReference type="ChEBI" id="CHEBI:597326"/>
    </cofactor>
</comment>
<dbReference type="InterPro" id="IPR050214">
    <property type="entry name" value="Cys_Synth/Cystath_Beta-Synth"/>
</dbReference>